<evidence type="ECO:0000313" key="2">
    <source>
        <dbReference type="EMBL" id="PWA69252.1"/>
    </source>
</evidence>
<feature type="region of interest" description="Disordered" evidence="1">
    <location>
        <begin position="77"/>
        <end position="125"/>
    </location>
</feature>
<comment type="caution">
    <text evidence="2">The sequence shown here is derived from an EMBL/GenBank/DDBJ whole genome shotgun (WGS) entry which is preliminary data.</text>
</comment>
<feature type="compositionally biased region" description="Acidic residues" evidence="1">
    <location>
        <begin position="81"/>
        <end position="91"/>
    </location>
</feature>
<dbReference type="PANTHER" id="PTHR45023">
    <property type="match status" value="1"/>
</dbReference>
<evidence type="ECO:0000256" key="1">
    <source>
        <dbReference type="SAM" id="MobiDB-lite"/>
    </source>
</evidence>
<dbReference type="EMBL" id="PKPP01003479">
    <property type="protein sequence ID" value="PWA69252.1"/>
    <property type="molecule type" value="Genomic_DNA"/>
</dbReference>
<accession>A0A2U1N6X3</accession>
<sequence>MMTGKWTTLQGACNKFAGVVEENERLSGENDSKHLNRCYTIFKELWGYAFTHHEAWEVLNDHSKWRGVKTVKPERRVQGLDDIEEPNELFQDDAIPRPPGKPRPSKNAKSDSTHSAASSSSREAFKEMIQKKLRVEQKKKN</sequence>
<dbReference type="PANTHER" id="PTHR45023:SF4">
    <property type="entry name" value="GLYCINE-RICH PROTEIN-RELATED"/>
    <property type="match status" value="1"/>
</dbReference>
<evidence type="ECO:0000313" key="3">
    <source>
        <dbReference type="Proteomes" id="UP000245207"/>
    </source>
</evidence>
<organism evidence="2 3">
    <name type="scientific">Artemisia annua</name>
    <name type="common">Sweet wormwood</name>
    <dbReference type="NCBI Taxonomy" id="35608"/>
    <lineage>
        <taxon>Eukaryota</taxon>
        <taxon>Viridiplantae</taxon>
        <taxon>Streptophyta</taxon>
        <taxon>Embryophyta</taxon>
        <taxon>Tracheophyta</taxon>
        <taxon>Spermatophyta</taxon>
        <taxon>Magnoliopsida</taxon>
        <taxon>eudicotyledons</taxon>
        <taxon>Gunneridae</taxon>
        <taxon>Pentapetalae</taxon>
        <taxon>asterids</taxon>
        <taxon>campanulids</taxon>
        <taxon>Asterales</taxon>
        <taxon>Asteraceae</taxon>
        <taxon>Asteroideae</taxon>
        <taxon>Anthemideae</taxon>
        <taxon>Artemisiinae</taxon>
        <taxon>Artemisia</taxon>
    </lineage>
</organism>
<dbReference type="Proteomes" id="UP000245207">
    <property type="component" value="Unassembled WGS sequence"/>
</dbReference>
<evidence type="ECO:0008006" key="4">
    <source>
        <dbReference type="Google" id="ProtNLM"/>
    </source>
</evidence>
<dbReference type="AlphaFoldDB" id="A0A2U1N6X3"/>
<feature type="compositionally biased region" description="Low complexity" evidence="1">
    <location>
        <begin position="113"/>
        <end position="122"/>
    </location>
</feature>
<protein>
    <recommendedName>
        <fullName evidence="4">No apical meristem-associated C-terminal domain-containing protein</fullName>
    </recommendedName>
</protein>
<proteinExistence type="predicted"/>
<reference evidence="2 3" key="1">
    <citation type="journal article" date="2018" name="Mol. Plant">
        <title>The genome of Artemisia annua provides insight into the evolution of Asteraceae family and artemisinin biosynthesis.</title>
        <authorList>
            <person name="Shen Q."/>
            <person name="Zhang L."/>
            <person name="Liao Z."/>
            <person name="Wang S."/>
            <person name="Yan T."/>
            <person name="Shi P."/>
            <person name="Liu M."/>
            <person name="Fu X."/>
            <person name="Pan Q."/>
            <person name="Wang Y."/>
            <person name="Lv Z."/>
            <person name="Lu X."/>
            <person name="Zhang F."/>
            <person name="Jiang W."/>
            <person name="Ma Y."/>
            <person name="Chen M."/>
            <person name="Hao X."/>
            <person name="Li L."/>
            <person name="Tang Y."/>
            <person name="Lv G."/>
            <person name="Zhou Y."/>
            <person name="Sun X."/>
            <person name="Brodelius P.E."/>
            <person name="Rose J.K.C."/>
            <person name="Tang K."/>
        </authorList>
    </citation>
    <scope>NUCLEOTIDE SEQUENCE [LARGE SCALE GENOMIC DNA]</scope>
    <source>
        <strain evidence="3">cv. Huhao1</strain>
        <tissue evidence="2">Leaf</tissue>
    </source>
</reference>
<keyword evidence="3" id="KW-1185">Reference proteome</keyword>
<gene>
    <name evidence="2" type="ORF">CTI12_AA296500</name>
</gene>
<name>A0A2U1N6X3_ARTAN</name>